<sequence length="209" mass="21265">MNPSILNLRRRLLAVLTVAALSPMISLAAPGAHGPNGEHLDQQPVVAGGASLPRVEARSEGYELVASLEAGQLVILVDRYETNEPVLGARLEVESGAHKAVAAFRPDSGDYAATDAALLEALAAPGEHALVFTLASDNDADLLDGTLVTGPLAGAARAGGGHGVDDHGHAHGHALERAALIGGGVLVLGALAAAAWRRRRTSNLATGVK</sequence>
<protein>
    <submittedName>
        <fullName evidence="1">Uncharacterized protein</fullName>
    </submittedName>
</protein>
<dbReference type="STRING" id="96773.Tchl_0187"/>
<dbReference type="AlphaFoldDB" id="A0A1H5YKM3"/>
<accession>A0A1H5YKM3</accession>
<dbReference type="Proteomes" id="UP000185739">
    <property type="component" value="Chromosome"/>
</dbReference>
<dbReference type="RefSeq" id="WP_075146740.1">
    <property type="nucleotide sequence ID" value="NZ_CP018839.1"/>
</dbReference>
<evidence type="ECO:0000313" key="1">
    <source>
        <dbReference type="EMBL" id="APR03060.1"/>
    </source>
</evidence>
<dbReference type="OrthoDB" id="5600128at2"/>
<dbReference type="EMBL" id="CP018839">
    <property type="protein sequence ID" value="APR03060.1"/>
    <property type="molecule type" value="Genomic_DNA"/>
</dbReference>
<gene>
    <name evidence="1" type="ORF">Tchl_0187</name>
</gene>
<dbReference type="KEGG" id="tcl:Tchl_0187"/>
<name>A0A1H5YKM3_9RHOO</name>
<evidence type="ECO:0000313" key="2">
    <source>
        <dbReference type="Proteomes" id="UP000185739"/>
    </source>
</evidence>
<reference evidence="1 2" key="1">
    <citation type="submission" date="2016-12" db="EMBL/GenBank/DDBJ databases">
        <title>Complete genome sequence of Thauera chlorobenzoica, a Betaproteobacterium degrading haloaromatics anaerobically to CO2 and halides.</title>
        <authorList>
            <person name="Goris T."/>
            <person name="Mergelsberg M."/>
            <person name="Boll M."/>
        </authorList>
    </citation>
    <scope>NUCLEOTIDE SEQUENCE [LARGE SCALE GENOMIC DNA]</scope>
    <source>
        <strain evidence="1 2">3CB1</strain>
    </source>
</reference>
<proteinExistence type="predicted"/>
<organism evidence="1 2">
    <name type="scientific">Thauera chlorobenzoica</name>
    <dbReference type="NCBI Taxonomy" id="96773"/>
    <lineage>
        <taxon>Bacteria</taxon>
        <taxon>Pseudomonadati</taxon>
        <taxon>Pseudomonadota</taxon>
        <taxon>Betaproteobacteria</taxon>
        <taxon>Rhodocyclales</taxon>
        <taxon>Zoogloeaceae</taxon>
        <taxon>Thauera</taxon>
    </lineage>
</organism>
<keyword evidence="2" id="KW-1185">Reference proteome</keyword>